<evidence type="ECO:0000256" key="4">
    <source>
        <dbReference type="ARBA" id="ARBA00022801"/>
    </source>
</evidence>
<evidence type="ECO:0000313" key="6">
    <source>
        <dbReference type="EMBL" id="KUG19598.1"/>
    </source>
</evidence>
<keyword evidence="4" id="KW-0378">Hydrolase</keyword>
<keyword evidence="3" id="KW-0064">Aspartyl protease</keyword>
<dbReference type="InterPro" id="IPR023430">
    <property type="entry name" value="Pept_HybD-like_dom_sf"/>
</dbReference>
<dbReference type="NCBIfam" id="TIGR00072">
    <property type="entry name" value="hydrog_prot"/>
    <property type="match status" value="1"/>
</dbReference>
<dbReference type="InterPro" id="IPR000671">
    <property type="entry name" value="Peptidase_A31"/>
</dbReference>
<feature type="compositionally biased region" description="Gly residues" evidence="5">
    <location>
        <begin position="177"/>
        <end position="186"/>
    </location>
</feature>
<protein>
    <submittedName>
        <fullName evidence="6">Coenzyme f420 hydrogenase maturation protease</fullName>
    </submittedName>
</protein>
<feature type="compositionally biased region" description="Low complexity" evidence="5">
    <location>
        <begin position="203"/>
        <end position="216"/>
    </location>
</feature>
<dbReference type="PANTHER" id="PTHR30302">
    <property type="entry name" value="HYDROGENASE 1 MATURATION PROTEASE"/>
    <property type="match status" value="1"/>
</dbReference>
<name>A0A0W8FFW4_9ZZZZ</name>
<dbReference type="Pfam" id="PF01750">
    <property type="entry name" value="HycI"/>
    <property type="match status" value="1"/>
</dbReference>
<comment type="caution">
    <text evidence="6">The sequence shown here is derived from an EMBL/GenBank/DDBJ whole genome shotgun (WGS) entry which is preliminary data.</text>
</comment>
<feature type="region of interest" description="Disordered" evidence="5">
    <location>
        <begin position="172"/>
        <end position="216"/>
    </location>
</feature>
<dbReference type="SUPFAM" id="SSF53163">
    <property type="entry name" value="HybD-like"/>
    <property type="match status" value="1"/>
</dbReference>
<sequence>MLFREIVIAGCGNPLFADDGFGPAVAEELQRLQLPDNVKVIDAGLGGPHYLFTLMADEDTVVKKLIIIDIADFGGNPGDVVRLSPEDLPPGSYRDVHSWDLTEPLQRLKDHIDITIFGCQPKRVMSHEFELGLTEEVEGAIPKTVRLVLDEIGVDYGTAVNHKKAPLWADAAEDGGETGSKAGGETPGEASGKTSGETGGETPGETAGTETCSEAL</sequence>
<dbReference type="PANTHER" id="PTHR30302:SF1">
    <property type="entry name" value="HYDROGENASE 2 MATURATION PROTEASE"/>
    <property type="match status" value="1"/>
</dbReference>
<accession>A0A0W8FFW4</accession>
<dbReference type="GO" id="GO:0004190">
    <property type="term" value="F:aspartic-type endopeptidase activity"/>
    <property type="evidence" value="ECO:0007669"/>
    <property type="project" value="UniProtKB-KW"/>
</dbReference>
<keyword evidence="2 6" id="KW-0645">Protease</keyword>
<gene>
    <name evidence="6" type="ORF">ASZ90_010669</name>
</gene>
<evidence type="ECO:0000256" key="3">
    <source>
        <dbReference type="ARBA" id="ARBA00022750"/>
    </source>
</evidence>
<dbReference type="GO" id="GO:0008047">
    <property type="term" value="F:enzyme activator activity"/>
    <property type="evidence" value="ECO:0007669"/>
    <property type="project" value="InterPro"/>
</dbReference>
<dbReference type="Gene3D" id="3.40.50.1450">
    <property type="entry name" value="HybD-like"/>
    <property type="match status" value="1"/>
</dbReference>
<proteinExistence type="inferred from homology"/>
<reference evidence="6" key="1">
    <citation type="journal article" date="2015" name="Proc. Natl. Acad. Sci. U.S.A.">
        <title>Networks of energetic and metabolic interactions define dynamics in microbial communities.</title>
        <authorList>
            <person name="Embree M."/>
            <person name="Liu J.K."/>
            <person name="Al-Bassam M.M."/>
            <person name="Zengler K."/>
        </authorList>
    </citation>
    <scope>NUCLEOTIDE SEQUENCE</scope>
</reference>
<evidence type="ECO:0000256" key="1">
    <source>
        <dbReference type="ARBA" id="ARBA00006814"/>
    </source>
</evidence>
<dbReference type="NCBIfam" id="TIGR00130">
    <property type="entry name" value="frhD"/>
    <property type="match status" value="1"/>
</dbReference>
<evidence type="ECO:0000256" key="2">
    <source>
        <dbReference type="ARBA" id="ARBA00022670"/>
    </source>
</evidence>
<dbReference type="PRINTS" id="PR00446">
    <property type="entry name" value="HYDRGNUPTAKE"/>
</dbReference>
<evidence type="ECO:0000256" key="5">
    <source>
        <dbReference type="SAM" id="MobiDB-lite"/>
    </source>
</evidence>
<dbReference type="AlphaFoldDB" id="A0A0W8FFW4"/>
<dbReference type="InterPro" id="IPR004411">
    <property type="entry name" value="Pept_A31_F420-red_hyd_d"/>
</dbReference>
<dbReference type="CDD" id="cd06064">
    <property type="entry name" value="H2MP_F420-Reduc"/>
    <property type="match status" value="1"/>
</dbReference>
<organism evidence="6">
    <name type="scientific">hydrocarbon metagenome</name>
    <dbReference type="NCBI Taxonomy" id="938273"/>
    <lineage>
        <taxon>unclassified sequences</taxon>
        <taxon>metagenomes</taxon>
        <taxon>ecological metagenomes</taxon>
    </lineage>
</organism>
<comment type="similarity">
    <text evidence="1">Belongs to the peptidase A31 family.</text>
</comment>
<dbReference type="EMBL" id="LNQE01001273">
    <property type="protein sequence ID" value="KUG19598.1"/>
    <property type="molecule type" value="Genomic_DNA"/>
</dbReference>
<dbReference type="GO" id="GO:0016485">
    <property type="term" value="P:protein processing"/>
    <property type="evidence" value="ECO:0007669"/>
    <property type="project" value="TreeGrafter"/>
</dbReference>